<feature type="transmembrane region" description="Helical" evidence="1">
    <location>
        <begin position="85"/>
        <end position="108"/>
    </location>
</feature>
<keyword evidence="1" id="KW-1133">Transmembrane helix</keyword>
<keyword evidence="1" id="KW-0812">Transmembrane</keyword>
<evidence type="ECO:0000313" key="3">
    <source>
        <dbReference type="EMBL" id="SIN95119.1"/>
    </source>
</evidence>
<dbReference type="Pfam" id="PF06181">
    <property type="entry name" value="Urate_ox_N"/>
    <property type="match status" value="1"/>
</dbReference>
<feature type="transmembrane region" description="Helical" evidence="1">
    <location>
        <begin position="114"/>
        <end position="138"/>
    </location>
</feature>
<keyword evidence="4" id="KW-1185">Reference proteome</keyword>
<dbReference type="Proteomes" id="UP000185192">
    <property type="component" value="Unassembled WGS sequence"/>
</dbReference>
<dbReference type="EMBL" id="FSQW01000002">
    <property type="protein sequence ID" value="SIN95119.1"/>
    <property type="molecule type" value="Genomic_DNA"/>
</dbReference>
<dbReference type="STRING" id="1123272.SAMN02745824_2410"/>
<accession>A0A1N6FIL8</accession>
<feature type="transmembrane region" description="Helical" evidence="1">
    <location>
        <begin position="39"/>
        <end position="57"/>
    </location>
</feature>
<evidence type="ECO:0000259" key="2">
    <source>
        <dbReference type="Pfam" id="PF06181"/>
    </source>
</evidence>
<keyword evidence="1" id="KW-0472">Membrane</keyword>
<feature type="domain" description="Urate oxidase N-terminal" evidence="2">
    <location>
        <begin position="109"/>
        <end position="183"/>
    </location>
</feature>
<dbReference type="InterPro" id="IPR010389">
    <property type="entry name" value="Urate_ox_N"/>
</dbReference>
<feature type="transmembrane region" description="Helical" evidence="1">
    <location>
        <begin position="7"/>
        <end position="27"/>
    </location>
</feature>
<gene>
    <name evidence="3" type="ORF">SAMN02745824_2410</name>
</gene>
<protein>
    <recommendedName>
        <fullName evidence="2">Urate oxidase N-terminal domain-containing protein</fullName>
    </recommendedName>
</protein>
<dbReference type="AlphaFoldDB" id="A0A1N6FIL8"/>
<evidence type="ECO:0000256" key="1">
    <source>
        <dbReference type="SAM" id="Phobius"/>
    </source>
</evidence>
<organism evidence="3 4">
    <name type="scientific">Parasphingorhabdus marina DSM 22363</name>
    <dbReference type="NCBI Taxonomy" id="1123272"/>
    <lineage>
        <taxon>Bacteria</taxon>
        <taxon>Pseudomonadati</taxon>
        <taxon>Pseudomonadota</taxon>
        <taxon>Alphaproteobacteria</taxon>
        <taxon>Sphingomonadales</taxon>
        <taxon>Sphingomonadaceae</taxon>
        <taxon>Parasphingorhabdus</taxon>
    </lineage>
</organism>
<reference evidence="4" key="1">
    <citation type="submission" date="2016-11" db="EMBL/GenBank/DDBJ databases">
        <authorList>
            <person name="Varghese N."/>
            <person name="Submissions S."/>
        </authorList>
    </citation>
    <scope>NUCLEOTIDE SEQUENCE [LARGE SCALE GENOMIC DNA]</scope>
    <source>
        <strain evidence="4">DSM 22363</strain>
    </source>
</reference>
<evidence type="ECO:0000313" key="4">
    <source>
        <dbReference type="Proteomes" id="UP000185192"/>
    </source>
</evidence>
<proteinExistence type="predicted"/>
<sequence length="187" mass="20638">MAKFFGNLNLVLVVSLILTVLVMVGLHPGQITPNSVMRWAHLFFGVLWIGLLYYFNFVQVPQMPNIPDEAKPAVTKHIAPSALFYFRWAALLTVVTGLFVAMFSGYLVESLTLQAPFTMIGVGMWIAIIMAANVWFIIWPNQKKVLGIVEADADAKAGAAKMAMMASRTNTLLSLPMFYTMVSFNGG</sequence>
<name>A0A1N6FIL8_9SPHN</name>
<dbReference type="RefSeq" id="WP_074205441.1">
    <property type="nucleotide sequence ID" value="NZ_FSQW01000002.1"/>
</dbReference>
<dbReference type="OrthoDB" id="9787495at2"/>